<dbReference type="InterPro" id="IPR037923">
    <property type="entry name" value="HTH-like"/>
</dbReference>
<dbReference type="InterPro" id="IPR018062">
    <property type="entry name" value="HTH_AraC-typ_CS"/>
</dbReference>
<dbReference type="Pfam" id="PF12833">
    <property type="entry name" value="HTH_18"/>
    <property type="match status" value="1"/>
</dbReference>
<keyword evidence="1" id="KW-0963">Cytoplasm</keyword>
<dbReference type="InterPro" id="IPR003313">
    <property type="entry name" value="AraC-bd"/>
</dbReference>
<evidence type="ECO:0000256" key="3">
    <source>
        <dbReference type="ARBA" id="ARBA00023125"/>
    </source>
</evidence>
<evidence type="ECO:0000256" key="4">
    <source>
        <dbReference type="ARBA" id="ARBA00023159"/>
    </source>
</evidence>
<accession>A0A841T6D8</accession>
<dbReference type="InterPro" id="IPR050204">
    <property type="entry name" value="AraC_XylS_family_regulators"/>
</dbReference>
<dbReference type="InterPro" id="IPR020449">
    <property type="entry name" value="Tscrpt_reg_AraC-type_HTH"/>
</dbReference>
<dbReference type="AlphaFoldDB" id="A0A841T6D8"/>
<name>A0A841T6D8_9BACL</name>
<protein>
    <submittedName>
        <fullName evidence="7">AraC family transcriptional regulator</fullName>
    </submittedName>
</protein>
<dbReference type="PANTHER" id="PTHR46796:SF13">
    <property type="entry name" value="HTH-TYPE TRANSCRIPTIONAL ACTIVATOR RHAS"/>
    <property type="match status" value="1"/>
</dbReference>
<proteinExistence type="predicted"/>
<evidence type="ECO:0000256" key="2">
    <source>
        <dbReference type="ARBA" id="ARBA00023015"/>
    </source>
</evidence>
<dbReference type="EMBL" id="JACJVN010000016">
    <property type="protein sequence ID" value="MBB6676452.1"/>
    <property type="molecule type" value="Genomic_DNA"/>
</dbReference>
<comment type="caution">
    <text evidence="7">The sequence shown here is derived from an EMBL/GenBank/DDBJ whole genome shotgun (WGS) entry which is preliminary data.</text>
</comment>
<evidence type="ECO:0000313" key="8">
    <source>
        <dbReference type="Proteomes" id="UP000574133"/>
    </source>
</evidence>
<dbReference type="Gene3D" id="2.60.120.280">
    <property type="entry name" value="Regulatory protein AraC"/>
    <property type="match status" value="1"/>
</dbReference>
<evidence type="ECO:0000256" key="1">
    <source>
        <dbReference type="ARBA" id="ARBA00022490"/>
    </source>
</evidence>
<dbReference type="SUPFAM" id="SSF46689">
    <property type="entry name" value="Homeodomain-like"/>
    <property type="match status" value="1"/>
</dbReference>
<organism evidence="7 8">
    <name type="scientific">Cohnella lubricantis</name>
    <dbReference type="NCBI Taxonomy" id="2163172"/>
    <lineage>
        <taxon>Bacteria</taxon>
        <taxon>Bacillati</taxon>
        <taxon>Bacillota</taxon>
        <taxon>Bacilli</taxon>
        <taxon>Bacillales</taxon>
        <taxon>Paenibacillaceae</taxon>
        <taxon>Cohnella</taxon>
    </lineage>
</organism>
<evidence type="ECO:0000259" key="6">
    <source>
        <dbReference type="PROSITE" id="PS01124"/>
    </source>
</evidence>
<dbReference type="SMART" id="SM00342">
    <property type="entry name" value="HTH_ARAC"/>
    <property type="match status" value="1"/>
</dbReference>
<dbReference type="GO" id="GO:0003700">
    <property type="term" value="F:DNA-binding transcription factor activity"/>
    <property type="evidence" value="ECO:0007669"/>
    <property type="project" value="InterPro"/>
</dbReference>
<dbReference type="RefSeq" id="WP_185177734.1">
    <property type="nucleotide sequence ID" value="NZ_CBCSEP010000007.1"/>
</dbReference>
<dbReference type="InterPro" id="IPR009057">
    <property type="entry name" value="Homeodomain-like_sf"/>
</dbReference>
<keyword evidence="8" id="KW-1185">Reference proteome</keyword>
<dbReference type="Pfam" id="PF02311">
    <property type="entry name" value="AraC_binding"/>
    <property type="match status" value="1"/>
</dbReference>
<gene>
    <name evidence="7" type="ORF">H4Q31_03820</name>
</gene>
<evidence type="ECO:0000313" key="7">
    <source>
        <dbReference type="EMBL" id="MBB6676452.1"/>
    </source>
</evidence>
<dbReference type="PROSITE" id="PS01124">
    <property type="entry name" value="HTH_ARAC_FAMILY_2"/>
    <property type="match status" value="1"/>
</dbReference>
<evidence type="ECO:0000256" key="5">
    <source>
        <dbReference type="ARBA" id="ARBA00023163"/>
    </source>
</evidence>
<keyword evidence="5" id="KW-0804">Transcription</keyword>
<dbReference type="SUPFAM" id="SSF51215">
    <property type="entry name" value="Regulatory protein AraC"/>
    <property type="match status" value="1"/>
</dbReference>
<keyword evidence="4" id="KW-0010">Activator</keyword>
<dbReference type="PANTHER" id="PTHR46796">
    <property type="entry name" value="HTH-TYPE TRANSCRIPTIONAL ACTIVATOR RHAS-RELATED"/>
    <property type="match status" value="1"/>
</dbReference>
<dbReference type="InterPro" id="IPR018060">
    <property type="entry name" value="HTH_AraC"/>
</dbReference>
<dbReference type="PROSITE" id="PS00041">
    <property type="entry name" value="HTH_ARAC_FAMILY_1"/>
    <property type="match status" value="1"/>
</dbReference>
<feature type="domain" description="HTH araC/xylS-type" evidence="6">
    <location>
        <begin position="173"/>
        <end position="273"/>
    </location>
</feature>
<sequence>MRRFVLPLPLGKTLPLFVETVGTTIEANRIVRTEGYPHYHWLQTVDGEGRFTVGDHAFPLPAGSGVLVPPGVPHIYESAGGRWDTAYLTFGGPAVPSILQSLGLTEPAPIHWEPDDSSPMNGMIDEMMDRLESDLDLFGLNASADAYRFLLTLRQHWRSGNRAAIIRGSERLRPLLDWMEEHYSDAEVGLEEMQRVLDMPISTMNVLFRHTFGVSPYAYLIHLRLRKAKELLIGSPSLTVKMIAERVGFRDASHFVATFRRKTGLPPEQFRKLYE</sequence>
<dbReference type="GO" id="GO:0043565">
    <property type="term" value="F:sequence-specific DNA binding"/>
    <property type="evidence" value="ECO:0007669"/>
    <property type="project" value="InterPro"/>
</dbReference>
<keyword evidence="2" id="KW-0805">Transcription regulation</keyword>
<keyword evidence="3" id="KW-0238">DNA-binding</keyword>
<dbReference type="Gene3D" id="1.10.10.60">
    <property type="entry name" value="Homeodomain-like"/>
    <property type="match status" value="1"/>
</dbReference>
<reference evidence="7 8" key="1">
    <citation type="submission" date="2020-08" db="EMBL/GenBank/DDBJ databases">
        <title>Cohnella phylogeny.</title>
        <authorList>
            <person name="Dunlap C."/>
        </authorList>
    </citation>
    <scope>NUCLEOTIDE SEQUENCE [LARGE SCALE GENOMIC DNA]</scope>
    <source>
        <strain evidence="7 8">DSM 103658</strain>
    </source>
</reference>
<dbReference type="Proteomes" id="UP000574133">
    <property type="component" value="Unassembled WGS sequence"/>
</dbReference>
<dbReference type="PRINTS" id="PR00032">
    <property type="entry name" value="HTHARAC"/>
</dbReference>